<dbReference type="CDD" id="cd00570">
    <property type="entry name" value="GST_N_family"/>
    <property type="match status" value="1"/>
</dbReference>
<proteinExistence type="predicted"/>
<dbReference type="InterPro" id="IPR004045">
    <property type="entry name" value="Glutathione_S-Trfase_N"/>
</dbReference>
<dbReference type="PROSITE" id="PS50404">
    <property type="entry name" value="GST_NTER"/>
    <property type="match status" value="1"/>
</dbReference>
<accession>A0ABY7H9R7</accession>
<sequence length="249" mass="27817">MVATLVQLDISPWSERARWAFDHHGLAYTTVEHVPVIGERKLRRLVGRRDGPATVPVLIDGDAVIADSWDIARHAERIGSGAPLFPEGRLDEVRRWNDVADAAMRSGRALAVAATLRDPAALDESMPPQMPGWVRRLLRPINRQAMRWFARKYGLSLADLAPHEARQREGFDALRAGLTASAPYLLGSFSYADIAAATLLQGVQPVADEYLPLGPATRAGWTQPALAREYADLLKWRDELYRKHRRRST</sequence>
<keyword evidence="3" id="KW-1185">Reference proteome</keyword>
<dbReference type="EMBL" id="CP114040">
    <property type="protein sequence ID" value="WAS96011.1"/>
    <property type="molecule type" value="Genomic_DNA"/>
</dbReference>
<reference evidence="2" key="1">
    <citation type="submission" date="2022-11" db="EMBL/GenBank/DDBJ databases">
        <title>Minimal conservation of predation-associated metabolite biosynthetic gene clusters underscores biosynthetic potential of Myxococcota including descriptions for ten novel species: Archangium lansinium sp. nov., Myxococcus landrumus sp. nov., Nannocystis bai.</title>
        <authorList>
            <person name="Ahearne A."/>
            <person name="Stevens C."/>
            <person name="Dowd S."/>
        </authorList>
    </citation>
    <scope>NUCLEOTIDE SEQUENCE</scope>
    <source>
        <strain evidence="2">Fl3</strain>
    </source>
</reference>
<evidence type="ECO:0000313" key="3">
    <source>
        <dbReference type="Proteomes" id="UP001164459"/>
    </source>
</evidence>
<feature type="domain" description="GST N-terminal" evidence="1">
    <location>
        <begin position="1"/>
        <end position="83"/>
    </location>
</feature>
<organism evidence="2 3">
    <name type="scientific">Nannocystis punicea</name>
    <dbReference type="NCBI Taxonomy" id="2995304"/>
    <lineage>
        <taxon>Bacteria</taxon>
        <taxon>Pseudomonadati</taxon>
        <taxon>Myxococcota</taxon>
        <taxon>Polyangia</taxon>
        <taxon>Nannocystales</taxon>
        <taxon>Nannocystaceae</taxon>
        <taxon>Nannocystis</taxon>
    </lineage>
</organism>
<protein>
    <submittedName>
        <fullName evidence="2">Glutathione S-transferase N-terminal domain-containing protein</fullName>
    </submittedName>
</protein>
<dbReference type="Gene3D" id="3.40.30.10">
    <property type="entry name" value="Glutaredoxin"/>
    <property type="match status" value="1"/>
</dbReference>
<dbReference type="Gene3D" id="1.20.1050.10">
    <property type="match status" value="1"/>
</dbReference>
<evidence type="ECO:0000313" key="2">
    <source>
        <dbReference type="EMBL" id="WAS96011.1"/>
    </source>
</evidence>
<gene>
    <name evidence="2" type="ORF">O0S08_07580</name>
</gene>
<name>A0ABY7H9R7_9BACT</name>
<dbReference type="Pfam" id="PF13417">
    <property type="entry name" value="GST_N_3"/>
    <property type="match status" value="1"/>
</dbReference>
<dbReference type="RefSeq" id="WP_269038353.1">
    <property type="nucleotide sequence ID" value="NZ_CP114040.1"/>
</dbReference>
<dbReference type="InterPro" id="IPR036249">
    <property type="entry name" value="Thioredoxin-like_sf"/>
</dbReference>
<dbReference type="Proteomes" id="UP001164459">
    <property type="component" value="Chromosome"/>
</dbReference>
<dbReference type="SUPFAM" id="SSF52833">
    <property type="entry name" value="Thioredoxin-like"/>
    <property type="match status" value="1"/>
</dbReference>
<evidence type="ECO:0000259" key="1">
    <source>
        <dbReference type="PROSITE" id="PS50404"/>
    </source>
</evidence>